<dbReference type="Proteomes" id="UP000186698">
    <property type="component" value="Chromosome 9_10S"/>
</dbReference>
<evidence type="ECO:0000256" key="4">
    <source>
        <dbReference type="ARBA" id="ARBA00022613"/>
    </source>
</evidence>
<dbReference type="FunFam" id="2.60.20.10:FF:000001">
    <property type="entry name" value="Crystallin gamma S"/>
    <property type="match status" value="1"/>
</dbReference>
<organism evidence="7 8">
    <name type="scientific">Xenopus laevis</name>
    <name type="common">African clawed frog</name>
    <dbReference type="NCBI Taxonomy" id="8355"/>
    <lineage>
        <taxon>Eukaryota</taxon>
        <taxon>Metazoa</taxon>
        <taxon>Chordata</taxon>
        <taxon>Craniata</taxon>
        <taxon>Vertebrata</taxon>
        <taxon>Euteleostomi</taxon>
        <taxon>Amphibia</taxon>
        <taxon>Batrachia</taxon>
        <taxon>Anura</taxon>
        <taxon>Pipoidea</taxon>
        <taxon>Pipidae</taxon>
        <taxon>Xenopodinae</taxon>
        <taxon>Xenopus</taxon>
        <taxon>Xenopus</taxon>
    </lineage>
</organism>
<keyword evidence="4" id="KW-0273">Eye lens protein</keyword>
<name>A0A8J0TR09_XENLA</name>
<dbReference type="PANTHER" id="PTHR11818">
    <property type="entry name" value="BETA/GAMMA CRYSTALLIN"/>
    <property type="match status" value="1"/>
</dbReference>
<proteinExistence type="inferred from homology"/>
<dbReference type="KEGG" id="xla:108702293"/>
<evidence type="ECO:0000259" key="6">
    <source>
        <dbReference type="PROSITE" id="PS50915"/>
    </source>
</evidence>
<dbReference type="GO" id="GO:0007601">
    <property type="term" value="P:visual perception"/>
    <property type="evidence" value="ECO:0000318"/>
    <property type="project" value="GO_Central"/>
</dbReference>
<evidence type="ECO:0000313" key="8">
    <source>
        <dbReference type="RefSeq" id="XP_018093260.2"/>
    </source>
</evidence>
<keyword evidence="7" id="KW-1185">Reference proteome</keyword>
<dbReference type="OrthoDB" id="8407241at2759"/>
<dbReference type="PROSITE" id="PS50915">
    <property type="entry name" value="CRYSTALLIN_BETA_GAMMA"/>
    <property type="match status" value="3"/>
</dbReference>
<evidence type="ECO:0000256" key="2">
    <source>
        <dbReference type="ARBA" id="ARBA00009646"/>
    </source>
</evidence>
<feature type="domain" description="Beta/gamma crystallin 'Greek key'" evidence="6">
    <location>
        <begin position="131"/>
        <end position="173"/>
    </location>
</feature>
<accession>A0A8J0TR09</accession>
<dbReference type="GO" id="GO:0005212">
    <property type="term" value="F:structural constituent of eye lens"/>
    <property type="evidence" value="ECO:0000318"/>
    <property type="project" value="GO_Central"/>
</dbReference>
<evidence type="ECO:0000256" key="5">
    <source>
        <dbReference type="ARBA" id="ARBA00022737"/>
    </source>
</evidence>
<dbReference type="PANTHER" id="PTHR11818:SF138">
    <property type="entry name" value="CRYSTALLIN GAMMA A GENE 6"/>
    <property type="match status" value="1"/>
</dbReference>
<keyword evidence="5" id="KW-0677">Repeat</keyword>
<dbReference type="SUPFAM" id="SSF49695">
    <property type="entry name" value="gamma-Crystallin-like"/>
    <property type="match status" value="1"/>
</dbReference>
<dbReference type="AlphaFoldDB" id="A0A8J0TR09"/>
<comment type="function">
    <text evidence="1">Crystallins are the dominant structural components of the vertebrate eye lens.</text>
</comment>
<reference evidence="8" key="1">
    <citation type="submission" date="2025-08" db="UniProtKB">
        <authorList>
            <consortium name="RefSeq"/>
        </authorList>
    </citation>
    <scope>IDENTIFICATION</scope>
    <source>
        <strain evidence="8">J_2021</strain>
        <tissue evidence="8">Erythrocytes</tissue>
    </source>
</reference>
<comment type="subunit">
    <text evidence="3">Monomer.</text>
</comment>
<sequence length="176" mass="21169">MMGKIIFYEDKNFQGQSYECNSDSADLHSFFSRCNSIQVDNGNWMLYEHPNFKGHQYFLKRGDYRDIQQWSGFNDFIRSCRLIQQNRGTLRIRIYEKEEFGGQMKEFTQDCPNVQEQFRFNNIHSCNIPEGQWIFYEEPNYKGQQYYLRTGEYTRFSEWGSSSSKVGSFRKILDFC</sequence>
<dbReference type="FunFam" id="2.60.20.10:FF:000003">
    <property type="entry name" value="Crystallin gamma S"/>
    <property type="match status" value="1"/>
</dbReference>
<evidence type="ECO:0000256" key="3">
    <source>
        <dbReference type="ARBA" id="ARBA00011245"/>
    </source>
</evidence>
<evidence type="ECO:0000313" key="7">
    <source>
        <dbReference type="Proteomes" id="UP000186698"/>
    </source>
</evidence>
<dbReference type="Gene3D" id="2.60.20.10">
    <property type="entry name" value="Crystallins"/>
    <property type="match status" value="2"/>
</dbReference>
<dbReference type="GO" id="GO:0002088">
    <property type="term" value="P:lens development in camera-type eye"/>
    <property type="evidence" value="ECO:0000318"/>
    <property type="project" value="GO_Central"/>
</dbReference>
<dbReference type="SMART" id="SM00247">
    <property type="entry name" value="XTALbg"/>
    <property type="match status" value="2"/>
</dbReference>
<dbReference type="InterPro" id="IPR011024">
    <property type="entry name" value="G_crystallin-like"/>
</dbReference>
<dbReference type="CTD" id="108702293"/>
<feature type="domain" description="Beta/gamma crystallin 'Greek key'" evidence="6">
    <location>
        <begin position="42"/>
        <end position="84"/>
    </location>
</feature>
<evidence type="ECO:0000256" key="1">
    <source>
        <dbReference type="ARBA" id="ARBA00003689"/>
    </source>
</evidence>
<protein>
    <submittedName>
        <fullName evidence="8">Gamma-crystallin 1</fullName>
    </submittedName>
</protein>
<gene>
    <name evidence="8" type="primary">cryga.6.S</name>
</gene>
<dbReference type="RefSeq" id="XP_018093260.2">
    <property type="nucleotide sequence ID" value="XM_018237771.2"/>
</dbReference>
<dbReference type="InterPro" id="IPR050252">
    <property type="entry name" value="Beta/Gamma-Crystallin"/>
</dbReference>
<dbReference type="PRINTS" id="PR01367">
    <property type="entry name" value="BGCRYSTALLIN"/>
</dbReference>
<dbReference type="GeneID" id="108702293"/>
<comment type="similarity">
    <text evidence="2">Belongs to the beta/gamma-crystallin family.</text>
</comment>
<feature type="domain" description="Beta/gamma crystallin 'Greek key'" evidence="6">
    <location>
        <begin position="3"/>
        <end position="41"/>
    </location>
</feature>
<dbReference type="Pfam" id="PF00030">
    <property type="entry name" value="Crystall"/>
    <property type="match status" value="2"/>
</dbReference>
<dbReference type="InterPro" id="IPR001064">
    <property type="entry name" value="Beta/gamma_crystallin"/>
</dbReference>